<sequence>MAGGDGLAGRSGVVEDFVGSCVRREAGAGRGAELPVVVLTGPRGSGKTAALADILERCRDRVPYGHSDLDRVAKPPRTIITQLAFNLSRKFEGQPRIQFRQLWLCTLVEGAELNAENREKARAQVRQALAADAEFSARTHSVVSDVADKAAQAGVIPWWSSLAASTLLHGVEALRWRNWLRRAAKLRDATPQRSPNLQDVLVDIGVADDDVMDEVFCAAFLADLREAYRGRGAGRRKANCVALLDNVDSPGGVRLLDLLLDIRQRHRQEPDPLVVVATSRQWRLKWGPQGSARTPEQTGLDDWARNREADLGPNSWWYPVELRDLTPAEAVEVGRFGGGTAPFVHGLTRGHPWGTREIRSVLGEQAPGPAMRAFLEHRGSDEISFAERARDYLLQDFDPVQREVLVGLSAAPNLELATRAEVRAGRDDDADVLHEIRKRLWSVLDGENRLALHPWLRRLLLHELAGRPDDHAERWVVVHDRHRQHHKESGNIPLALYHAMALRDLGAVVAHLQRQFEQIRTEADVAPWLARLELITAAPNRLRTDREPREQVDELARLVPPADADLARLVAAKWLMSDPLGDPGRTLRGIVRSEFEQLARQARAGFVVFFGESEKYA</sequence>
<dbReference type="Proteomes" id="UP000270697">
    <property type="component" value="Unassembled WGS sequence"/>
</dbReference>
<dbReference type="EMBL" id="RBXX01000002">
    <property type="protein sequence ID" value="RKT87568.1"/>
    <property type="molecule type" value="Genomic_DNA"/>
</dbReference>
<keyword evidence="4" id="KW-1185">Reference proteome</keyword>
<evidence type="ECO:0000313" key="2">
    <source>
        <dbReference type="EMBL" id="SFM58980.1"/>
    </source>
</evidence>
<protein>
    <recommendedName>
        <fullName evidence="5">AAA ATPase domain-containing protein</fullName>
    </recommendedName>
</protein>
<evidence type="ECO:0000313" key="3">
    <source>
        <dbReference type="Proteomes" id="UP000199398"/>
    </source>
</evidence>
<dbReference type="Proteomes" id="UP000199398">
    <property type="component" value="Unassembled WGS sequence"/>
</dbReference>
<evidence type="ECO:0000313" key="4">
    <source>
        <dbReference type="Proteomes" id="UP000270697"/>
    </source>
</evidence>
<accession>A0A1I4S3X7</accession>
<evidence type="ECO:0000313" key="1">
    <source>
        <dbReference type="EMBL" id="RKT87568.1"/>
    </source>
</evidence>
<dbReference type="AlphaFoldDB" id="A0A1I4S3X7"/>
<dbReference type="RefSeq" id="WP_143121539.1">
    <property type="nucleotide sequence ID" value="NZ_FOUP01000001.1"/>
</dbReference>
<name>A0A1I4S3X7_9PSEU</name>
<dbReference type="InterPro" id="IPR027417">
    <property type="entry name" value="P-loop_NTPase"/>
</dbReference>
<dbReference type="SUPFAM" id="SSF52540">
    <property type="entry name" value="P-loop containing nucleoside triphosphate hydrolases"/>
    <property type="match status" value="1"/>
</dbReference>
<dbReference type="OrthoDB" id="3512096at2"/>
<organism evidence="2 3">
    <name type="scientific">Saccharopolyspora antimicrobica</name>
    <dbReference type="NCBI Taxonomy" id="455193"/>
    <lineage>
        <taxon>Bacteria</taxon>
        <taxon>Bacillati</taxon>
        <taxon>Actinomycetota</taxon>
        <taxon>Actinomycetes</taxon>
        <taxon>Pseudonocardiales</taxon>
        <taxon>Pseudonocardiaceae</taxon>
        <taxon>Saccharopolyspora</taxon>
    </lineage>
</organism>
<evidence type="ECO:0008006" key="5">
    <source>
        <dbReference type="Google" id="ProtNLM"/>
    </source>
</evidence>
<reference evidence="1 4" key="2">
    <citation type="submission" date="2018-10" db="EMBL/GenBank/DDBJ databases">
        <title>Sequencing the genomes of 1000 actinobacteria strains.</title>
        <authorList>
            <person name="Klenk H.-P."/>
        </authorList>
    </citation>
    <scope>NUCLEOTIDE SEQUENCE [LARGE SCALE GENOMIC DNA]</scope>
    <source>
        <strain evidence="1 4">DSM 45119</strain>
    </source>
</reference>
<gene>
    <name evidence="1" type="ORF">ATL45_5988</name>
    <name evidence="2" type="ORF">SAMN05421805_101818</name>
</gene>
<proteinExistence type="predicted"/>
<dbReference type="EMBL" id="FOUP01000001">
    <property type="protein sequence ID" value="SFM58980.1"/>
    <property type="molecule type" value="Genomic_DNA"/>
</dbReference>
<reference evidence="2 3" key="1">
    <citation type="submission" date="2016-10" db="EMBL/GenBank/DDBJ databases">
        <authorList>
            <person name="de Groot N.N."/>
        </authorList>
    </citation>
    <scope>NUCLEOTIDE SEQUENCE [LARGE SCALE GENOMIC DNA]</scope>
    <source>
        <strain evidence="2 3">CPCC 201259</strain>
    </source>
</reference>